<accession>A0A932YXF0</accession>
<keyword evidence="2" id="KW-0472">Membrane</keyword>
<dbReference type="Proteomes" id="UP000756703">
    <property type="component" value="Unassembled WGS sequence"/>
</dbReference>
<evidence type="ECO:0000313" key="3">
    <source>
        <dbReference type="EMBL" id="MBI4132855.1"/>
    </source>
</evidence>
<dbReference type="EMBL" id="JACQMI010000013">
    <property type="protein sequence ID" value="MBI4132855.1"/>
    <property type="molecule type" value="Genomic_DNA"/>
</dbReference>
<keyword evidence="2" id="KW-1133">Transmembrane helix</keyword>
<dbReference type="InterPro" id="IPR000983">
    <property type="entry name" value="Bac_GSPG_pilin"/>
</dbReference>
<dbReference type="InterPro" id="IPR012902">
    <property type="entry name" value="N_methyl_site"/>
</dbReference>
<dbReference type="NCBIfam" id="TIGR02532">
    <property type="entry name" value="IV_pilin_GFxxxE"/>
    <property type="match status" value="1"/>
</dbReference>
<dbReference type="GO" id="GO:0015628">
    <property type="term" value="P:protein secretion by the type II secretion system"/>
    <property type="evidence" value="ECO:0007669"/>
    <property type="project" value="InterPro"/>
</dbReference>
<dbReference type="Gene3D" id="3.30.700.10">
    <property type="entry name" value="Glycoprotein, Type 4 Pilin"/>
    <property type="match status" value="1"/>
</dbReference>
<organism evidence="3 4">
    <name type="scientific">Candidatus Sungiibacteriota bacterium</name>
    <dbReference type="NCBI Taxonomy" id="2750080"/>
    <lineage>
        <taxon>Bacteria</taxon>
        <taxon>Candidatus Sungiibacteriota</taxon>
    </lineage>
</organism>
<dbReference type="PRINTS" id="PR00813">
    <property type="entry name" value="BCTERIALGSPG"/>
</dbReference>
<reference evidence="3" key="1">
    <citation type="submission" date="2020-07" db="EMBL/GenBank/DDBJ databases">
        <title>Huge and variable diversity of episymbiotic CPR bacteria and DPANN archaea in groundwater ecosystems.</title>
        <authorList>
            <person name="He C.Y."/>
            <person name="Keren R."/>
            <person name="Whittaker M."/>
            <person name="Farag I.F."/>
            <person name="Doudna J."/>
            <person name="Cate J.H.D."/>
            <person name="Banfield J.F."/>
        </authorList>
    </citation>
    <scope>NUCLEOTIDE SEQUENCE</scope>
    <source>
        <strain evidence="3">NC_groundwater_1225_Ag_S-0.1um_56_177</strain>
    </source>
</reference>
<proteinExistence type="predicted"/>
<name>A0A932YXF0_9BACT</name>
<evidence type="ECO:0000256" key="2">
    <source>
        <dbReference type="SAM" id="Phobius"/>
    </source>
</evidence>
<evidence type="ECO:0000256" key="1">
    <source>
        <dbReference type="ARBA" id="ARBA00022481"/>
    </source>
</evidence>
<gene>
    <name evidence="3" type="ORF">HY473_02115</name>
</gene>
<evidence type="ECO:0000313" key="4">
    <source>
        <dbReference type="Proteomes" id="UP000756703"/>
    </source>
</evidence>
<protein>
    <submittedName>
        <fullName evidence="3">Type II secretion system protein</fullName>
    </submittedName>
</protein>
<comment type="caution">
    <text evidence="3">The sequence shown here is derived from an EMBL/GenBank/DDBJ whole genome shotgun (WGS) entry which is preliminary data.</text>
</comment>
<feature type="transmembrane region" description="Helical" evidence="2">
    <location>
        <begin position="12"/>
        <end position="32"/>
    </location>
</feature>
<dbReference type="PROSITE" id="PS00409">
    <property type="entry name" value="PROKAR_NTER_METHYL"/>
    <property type="match status" value="1"/>
</dbReference>
<dbReference type="InterPro" id="IPR045584">
    <property type="entry name" value="Pilin-like"/>
</dbReference>
<sequence length="169" mass="17500">MPRRERRGFTLIELLVVIAIIGVLASIVLASLNTARRKSRDARRVGDVRQMQLALELYFDANNGAYPANTGLLSGATACGTGACIPAVPTDPVGNTAYPYAVCSPATSYHLGTGLEDSTNPALQSDADAPTGTCGGTIAGADTPPAGNERDASCVATVGGTRWCYDVRP</sequence>
<dbReference type="GO" id="GO:0015627">
    <property type="term" value="C:type II protein secretion system complex"/>
    <property type="evidence" value="ECO:0007669"/>
    <property type="project" value="InterPro"/>
</dbReference>
<dbReference type="AlphaFoldDB" id="A0A932YXF0"/>
<dbReference type="Pfam" id="PF07963">
    <property type="entry name" value="N_methyl"/>
    <property type="match status" value="1"/>
</dbReference>
<dbReference type="PANTHER" id="PTHR30093">
    <property type="entry name" value="GENERAL SECRETION PATHWAY PROTEIN G"/>
    <property type="match status" value="1"/>
</dbReference>
<dbReference type="SUPFAM" id="SSF54523">
    <property type="entry name" value="Pili subunits"/>
    <property type="match status" value="1"/>
</dbReference>
<keyword evidence="2" id="KW-0812">Transmembrane</keyword>
<keyword evidence="1" id="KW-0488">Methylation</keyword>